<dbReference type="HOGENOM" id="CLU_1725288_0_0_1"/>
<keyword evidence="3" id="KW-1185">Reference proteome</keyword>
<dbReference type="STRING" id="4529.A0A0E0Q0H1"/>
<evidence type="ECO:0000313" key="2">
    <source>
        <dbReference type="EnsemblPlants" id="ORUFI06G23450.1"/>
    </source>
</evidence>
<name>A0A0E0Q0H1_ORYRU</name>
<dbReference type="Proteomes" id="UP000008022">
    <property type="component" value="Unassembled WGS sequence"/>
</dbReference>
<reference evidence="3" key="1">
    <citation type="submission" date="2013-06" db="EMBL/GenBank/DDBJ databases">
        <authorList>
            <person name="Zhao Q."/>
        </authorList>
    </citation>
    <scope>NUCLEOTIDE SEQUENCE</scope>
    <source>
        <strain evidence="3">cv. W1943</strain>
    </source>
</reference>
<evidence type="ECO:0000256" key="1">
    <source>
        <dbReference type="SAM" id="MobiDB-lite"/>
    </source>
</evidence>
<sequence>MVAARPTELVLGGPAQHVRRFLTSRPGAQTLDPRPQTYTTTRLISPGRRARPSPSPSPSTPQQPGGRPRRSSSPLPPQGRGAPAPPPRVPLTWSPSARHRRASPSRSDTAAAVAAGGPLIHRRTWGHNEDEDDELFCSSVEPASASMLSPSS</sequence>
<evidence type="ECO:0000313" key="3">
    <source>
        <dbReference type="Proteomes" id="UP000008022"/>
    </source>
</evidence>
<accession>A0A0E0Q0H1</accession>
<dbReference type="Gramene" id="ORUFI06G23450.1">
    <property type="protein sequence ID" value="ORUFI06G23450.1"/>
    <property type="gene ID" value="ORUFI06G23450"/>
</dbReference>
<proteinExistence type="predicted"/>
<feature type="region of interest" description="Disordered" evidence="1">
    <location>
        <begin position="23"/>
        <end position="133"/>
    </location>
</feature>
<organism evidence="2 3">
    <name type="scientific">Oryza rufipogon</name>
    <name type="common">Brownbeard rice</name>
    <name type="synonym">Asian wild rice</name>
    <dbReference type="NCBI Taxonomy" id="4529"/>
    <lineage>
        <taxon>Eukaryota</taxon>
        <taxon>Viridiplantae</taxon>
        <taxon>Streptophyta</taxon>
        <taxon>Embryophyta</taxon>
        <taxon>Tracheophyta</taxon>
        <taxon>Spermatophyta</taxon>
        <taxon>Magnoliopsida</taxon>
        <taxon>Liliopsida</taxon>
        <taxon>Poales</taxon>
        <taxon>Poaceae</taxon>
        <taxon>BOP clade</taxon>
        <taxon>Oryzoideae</taxon>
        <taxon>Oryzeae</taxon>
        <taxon>Oryzinae</taxon>
        <taxon>Oryza</taxon>
    </lineage>
</organism>
<protein>
    <submittedName>
        <fullName evidence="2">Uncharacterized protein</fullName>
    </submittedName>
</protein>
<reference evidence="2" key="2">
    <citation type="submission" date="2015-06" db="UniProtKB">
        <authorList>
            <consortium name="EnsemblPlants"/>
        </authorList>
    </citation>
    <scope>IDENTIFICATION</scope>
</reference>
<dbReference type="AlphaFoldDB" id="A0A0E0Q0H1"/>
<dbReference type="EnsemblPlants" id="ORUFI06G23450.1">
    <property type="protein sequence ID" value="ORUFI06G23450.1"/>
    <property type="gene ID" value="ORUFI06G23450"/>
</dbReference>